<sequence>RSFDRKAQIKSQNIFFFSQKIVHQPLAFPLILPRLRLSLGEERKHFPFPRTSLHRRFRPLPSIFLPLCHTAASEPPENGNFRWVSAFSSYSSSTPTPSINFMSYPRPFSELE</sequence>
<name>A0ABD2TJS3_9SOLN</name>
<comment type="caution">
    <text evidence="1">The sequence shown here is derived from an EMBL/GenBank/DDBJ whole genome shotgun (WGS) entry which is preliminary data.</text>
</comment>
<evidence type="ECO:0000313" key="2">
    <source>
        <dbReference type="Proteomes" id="UP001627284"/>
    </source>
</evidence>
<feature type="non-terminal residue" evidence="1">
    <location>
        <position position="1"/>
    </location>
</feature>
<reference evidence="1 2" key="1">
    <citation type="submission" date="2024-05" db="EMBL/GenBank/DDBJ databases">
        <title>De novo assembly of an allotetraploid wild potato.</title>
        <authorList>
            <person name="Hosaka A.J."/>
        </authorList>
    </citation>
    <scope>NUCLEOTIDE SEQUENCE [LARGE SCALE GENOMIC DNA]</scope>
    <source>
        <tissue evidence="1">Young leaves</tissue>
    </source>
</reference>
<gene>
    <name evidence="1" type="ORF">AABB24_017190</name>
</gene>
<keyword evidence="2" id="KW-1185">Reference proteome</keyword>
<evidence type="ECO:0000313" key="1">
    <source>
        <dbReference type="EMBL" id="KAL3356386.1"/>
    </source>
</evidence>
<proteinExistence type="predicted"/>
<dbReference type="EMBL" id="JBJKTR010000010">
    <property type="protein sequence ID" value="KAL3356386.1"/>
    <property type="molecule type" value="Genomic_DNA"/>
</dbReference>
<protein>
    <submittedName>
        <fullName evidence="1">Uncharacterized protein</fullName>
    </submittedName>
</protein>
<dbReference type="Proteomes" id="UP001627284">
    <property type="component" value="Unassembled WGS sequence"/>
</dbReference>
<accession>A0ABD2TJS3</accession>
<organism evidence="1 2">
    <name type="scientific">Solanum stoloniferum</name>
    <dbReference type="NCBI Taxonomy" id="62892"/>
    <lineage>
        <taxon>Eukaryota</taxon>
        <taxon>Viridiplantae</taxon>
        <taxon>Streptophyta</taxon>
        <taxon>Embryophyta</taxon>
        <taxon>Tracheophyta</taxon>
        <taxon>Spermatophyta</taxon>
        <taxon>Magnoliopsida</taxon>
        <taxon>eudicotyledons</taxon>
        <taxon>Gunneridae</taxon>
        <taxon>Pentapetalae</taxon>
        <taxon>asterids</taxon>
        <taxon>lamiids</taxon>
        <taxon>Solanales</taxon>
        <taxon>Solanaceae</taxon>
        <taxon>Solanoideae</taxon>
        <taxon>Solaneae</taxon>
        <taxon>Solanum</taxon>
    </lineage>
</organism>
<dbReference type="AlphaFoldDB" id="A0ABD2TJS3"/>